<keyword evidence="1" id="KW-0472">Membrane</keyword>
<dbReference type="EMBL" id="MFGJ01000007">
    <property type="protein sequence ID" value="OGF31888.1"/>
    <property type="molecule type" value="Genomic_DNA"/>
</dbReference>
<dbReference type="STRING" id="1798002.A2478_05400"/>
<keyword evidence="1" id="KW-0812">Transmembrane</keyword>
<keyword evidence="1" id="KW-1133">Transmembrane helix</keyword>
<sequence>MQNFFKPSLHILFYLYIYIILYYDKKSSFYQGNAISALSLDKSSKLCYYIDVDDRGYPDLRKVLGLFRGLFVFLKKGQ</sequence>
<evidence type="ECO:0000313" key="3">
    <source>
        <dbReference type="Proteomes" id="UP000179001"/>
    </source>
</evidence>
<protein>
    <submittedName>
        <fullName evidence="2">Uncharacterized protein</fullName>
    </submittedName>
</protein>
<comment type="caution">
    <text evidence="2">The sequence shown here is derived from an EMBL/GenBank/DDBJ whole genome shotgun (WGS) entry which is preliminary data.</text>
</comment>
<evidence type="ECO:0000256" key="1">
    <source>
        <dbReference type="SAM" id="Phobius"/>
    </source>
</evidence>
<reference evidence="2 3" key="1">
    <citation type="journal article" date="2016" name="Nat. Commun.">
        <title>Thousands of microbial genomes shed light on interconnected biogeochemical processes in an aquifer system.</title>
        <authorList>
            <person name="Anantharaman K."/>
            <person name="Brown C.T."/>
            <person name="Hug L.A."/>
            <person name="Sharon I."/>
            <person name="Castelle C.J."/>
            <person name="Probst A.J."/>
            <person name="Thomas B.C."/>
            <person name="Singh A."/>
            <person name="Wilkins M.J."/>
            <person name="Karaoz U."/>
            <person name="Brodie E.L."/>
            <person name="Williams K.H."/>
            <person name="Hubbard S.S."/>
            <person name="Banfield J.F."/>
        </authorList>
    </citation>
    <scope>NUCLEOTIDE SEQUENCE [LARGE SCALE GENOMIC DNA]</scope>
</reference>
<accession>A0A1F5SYT9</accession>
<gene>
    <name evidence="2" type="ORF">A2478_05400</name>
</gene>
<name>A0A1F5SYT9_9BACT</name>
<feature type="transmembrane region" description="Helical" evidence="1">
    <location>
        <begin position="6"/>
        <end position="23"/>
    </location>
</feature>
<evidence type="ECO:0000313" key="2">
    <source>
        <dbReference type="EMBL" id="OGF31888.1"/>
    </source>
</evidence>
<organism evidence="2 3">
    <name type="scientific">Candidatus Falkowbacteria bacterium RIFOXYC2_FULL_36_12</name>
    <dbReference type="NCBI Taxonomy" id="1798002"/>
    <lineage>
        <taxon>Bacteria</taxon>
        <taxon>Candidatus Falkowiibacteriota</taxon>
    </lineage>
</organism>
<proteinExistence type="predicted"/>
<dbReference type="AlphaFoldDB" id="A0A1F5SYT9"/>
<dbReference type="Proteomes" id="UP000179001">
    <property type="component" value="Unassembled WGS sequence"/>
</dbReference>